<sequence>MGLYELLGISGGASEAEIRSAYRRKALECHPDKPGGDAASFLRVVEAFEVLADPVRRARYEGASDKAPSCMHTRGKRSAGNRPCGHRSPPSTGAPAAAREPNSWQPEPKSAPGCKRPFPKAEAAASVKAPKGRAQDSAGSARASISQKAAGDSAGGQDYGAAEGAQCSMAAAAAVQPDDGGREELGQVSSWLASLSIASKEAWPDLMRSHTLVELEAVLKALTALQASCSARKPRGAAKKKKQEDKNSAVGQDITDSLMGQQPAALAGLGDASADDGDETESEQSNSDEEQVPLALCGPLALCDAEDESEEADQEHLAGELRLENAAETGRTICHVEDQAGEVGEKSQDDPPKPEQPQRTKLKGIFAADKRRGTYYVAIAMQGLYIMTRQLHAIEDAIECHVELVRLRHMVRSQLEAGCTFEEAVTDAVAKTTEFLSSLPCLVFPVSSRKRTGHQYLFRFTTQTRTRDALFQTPKVWDLSVALANHRRALALKVLSSESSEVQDAKDEMRQAARDLRKTAQAENRRLLSEAKKKPESRQRQQPKQERQQEQASRAAARQQALLAGKKQAELRVALVRELRRRRALLQKVGLHPAAALPGGLDCILTSDMNSAHSEEPFVFAWLRPRLPETGKEWTGVSGPFRRSVKQAVADLQLLQAAQAEGGEEALAAAASAMDLEAACDFFREQLL</sequence>
<dbReference type="PANTHER" id="PTHR44240">
    <property type="entry name" value="DNAJ DOMAIN (PROKARYOTIC HEAT SHOCK PROTEIN)-RELATED"/>
    <property type="match status" value="1"/>
</dbReference>
<evidence type="ECO:0000256" key="1">
    <source>
        <dbReference type="SAM" id="MobiDB-lite"/>
    </source>
</evidence>
<dbReference type="PRINTS" id="PR00625">
    <property type="entry name" value="JDOMAIN"/>
</dbReference>
<dbReference type="PROSITE" id="PS50076">
    <property type="entry name" value="DNAJ_2"/>
    <property type="match status" value="1"/>
</dbReference>
<feature type="region of interest" description="Disordered" evidence="1">
    <location>
        <begin position="341"/>
        <end position="360"/>
    </location>
</feature>
<gene>
    <name evidence="3" type="ORF">PGLA2088_LOCUS23351</name>
</gene>
<accession>A0A813JRZ3</accession>
<dbReference type="AlphaFoldDB" id="A0A813JRZ3"/>
<feature type="compositionally biased region" description="Acidic residues" evidence="1">
    <location>
        <begin position="273"/>
        <end position="291"/>
    </location>
</feature>
<feature type="compositionally biased region" description="Basic and acidic residues" evidence="1">
    <location>
        <begin position="341"/>
        <end position="358"/>
    </location>
</feature>
<evidence type="ECO:0000259" key="2">
    <source>
        <dbReference type="PROSITE" id="PS50076"/>
    </source>
</evidence>
<name>A0A813JRZ3_POLGL</name>
<feature type="region of interest" description="Disordered" evidence="1">
    <location>
        <begin position="268"/>
        <end position="292"/>
    </location>
</feature>
<feature type="domain" description="J" evidence="2">
    <location>
        <begin position="2"/>
        <end position="64"/>
    </location>
</feature>
<evidence type="ECO:0000313" key="3">
    <source>
        <dbReference type="EMBL" id="CAE8683231.1"/>
    </source>
</evidence>
<dbReference type="SMART" id="SM00271">
    <property type="entry name" value="DnaJ"/>
    <property type="match status" value="1"/>
</dbReference>
<feature type="compositionally biased region" description="Basic and acidic residues" evidence="1">
    <location>
        <begin position="512"/>
        <end position="549"/>
    </location>
</feature>
<comment type="caution">
    <text evidence="3">The sequence shown here is derived from an EMBL/GenBank/DDBJ whole genome shotgun (WGS) entry which is preliminary data.</text>
</comment>
<dbReference type="PANTHER" id="PTHR44240:SF10">
    <property type="entry name" value="J DOMAIN-CONTAINING PROTEIN"/>
    <property type="match status" value="1"/>
</dbReference>
<protein>
    <recommendedName>
        <fullName evidence="2">J domain-containing protein</fullName>
    </recommendedName>
</protein>
<feature type="region of interest" description="Disordered" evidence="1">
    <location>
        <begin position="512"/>
        <end position="561"/>
    </location>
</feature>
<dbReference type="EMBL" id="CAJNNW010026174">
    <property type="protein sequence ID" value="CAE8683231.1"/>
    <property type="molecule type" value="Genomic_DNA"/>
</dbReference>
<dbReference type="SUPFAM" id="SSF46565">
    <property type="entry name" value="Chaperone J-domain"/>
    <property type="match status" value="1"/>
</dbReference>
<feature type="region of interest" description="Disordered" evidence="1">
    <location>
        <begin position="61"/>
        <end position="157"/>
    </location>
</feature>
<organism evidence="3 4">
    <name type="scientific">Polarella glacialis</name>
    <name type="common">Dinoflagellate</name>
    <dbReference type="NCBI Taxonomy" id="89957"/>
    <lineage>
        <taxon>Eukaryota</taxon>
        <taxon>Sar</taxon>
        <taxon>Alveolata</taxon>
        <taxon>Dinophyceae</taxon>
        <taxon>Suessiales</taxon>
        <taxon>Suessiaceae</taxon>
        <taxon>Polarella</taxon>
    </lineage>
</organism>
<dbReference type="Pfam" id="PF00226">
    <property type="entry name" value="DnaJ"/>
    <property type="match status" value="1"/>
</dbReference>
<dbReference type="Gene3D" id="1.10.287.110">
    <property type="entry name" value="DnaJ domain"/>
    <property type="match status" value="1"/>
</dbReference>
<dbReference type="InterPro" id="IPR052276">
    <property type="entry name" value="Diphthamide-biosynth_chaperone"/>
</dbReference>
<feature type="compositionally biased region" description="Low complexity" evidence="1">
    <location>
        <begin position="550"/>
        <end position="561"/>
    </location>
</feature>
<proteinExistence type="predicted"/>
<dbReference type="CDD" id="cd06257">
    <property type="entry name" value="DnaJ"/>
    <property type="match status" value="1"/>
</dbReference>
<reference evidence="3" key="1">
    <citation type="submission" date="2021-02" db="EMBL/GenBank/DDBJ databases">
        <authorList>
            <person name="Dougan E. K."/>
            <person name="Rhodes N."/>
            <person name="Thang M."/>
            <person name="Chan C."/>
        </authorList>
    </citation>
    <scope>NUCLEOTIDE SEQUENCE</scope>
</reference>
<dbReference type="InterPro" id="IPR001623">
    <property type="entry name" value="DnaJ_domain"/>
</dbReference>
<dbReference type="Proteomes" id="UP000626109">
    <property type="component" value="Unassembled WGS sequence"/>
</dbReference>
<evidence type="ECO:0000313" key="4">
    <source>
        <dbReference type="Proteomes" id="UP000626109"/>
    </source>
</evidence>
<dbReference type="InterPro" id="IPR036869">
    <property type="entry name" value="J_dom_sf"/>
</dbReference>